<dbReference type="InterPro" id="IPR003583">
    <property type="entry name" value="Hlx-hairpin-Hlx_DNA-bd_motif"/>
</dbReference>
<keyword evidence="2" id="KW-0472">Membrane</keyword>
<feature type="compositionally biased region" description="Low complexity" evidence="1">
    <location>
        <begin position="182"/>
        <end position="225"/>
    </location>
</feature>
<dbReference type="GO" id="GO:0003677">
    <property type="term" value="F:DNA binding"/>
    <property type="evidence" value="ECO:0007669"/>
    <property type="project" value="InterPro"/>
</dbReference>
<dbReference type="SUPFAM" id="SSF47781">
    <property type="entry name" value="RuvA domain 2-like"/>
    <property type="match status" value="1"/>
</dbReference>
<dbReference type="GO" id="GO:0015628">
    <property type="term" value="P:protein secretion by the type II secretion system"/>
    <property type="evidence" value="ECO:0007669"/>
    <property type="project" value="TreeGrafter"/>
</dbReference>
<dbReference type="GO" id="GO:0015627">
    <property type="term" value="C:type II protein secretion system complex"/>
    <property type="evidence" value="ECO:0007669"/>
    <property type="project" value="TreeGrafter"/>
</dbReference>
<reference evidence="4 5" key="1">
    <citation type="submission" date="2020-08" db="EMBL/GenBank/DDBJ databases">
        <title>Sequencing the genomes of 1000 actinobacteria strains.</title>
        <authorList>
            <person name="Klenk H.-P."/>
        </authorList>
    </citation>
    <scope>NUCLEOTIDE SEQUENCE [LARGE SCALE GENOMIC DNA]</scope>
    <source>
        <strain evidence="4 5">DSM 43582</strain>
    </source>
</reference>
<feature type="compositionally biased region" description="Low complexity" evidence="1">
    <location>
        <begin position="133"/>
        <end position="174"/>
    </location>
</feature>
<dbReference type="InterPro" id="IPR010994">
    <property type="entry name" value="RuvA_2-like"/>
</dbReference>
<feature type="region of interest" description="Disordered" evidence="1">
    <location>
        <begin position="133"/>
        <end position="229"/>
    </location>
</feature>
<dbReference type="GO" id="GO:0006281">
    <property type="term" value="P:DNA repair"/>
    <property type="evidence" value="ECO:0007669"/>
    <property type="project" value="InterPro"/>
</dbReference>
<dbReference type="SMART" id="SM00278">
    <property type="entry name" value="HhH1"/>
    <property type="match status" value="2"/>
</dbReference>
<organism evidence="4 5">
    <name type="scientific">Nocardia transvalensis</name>
    <dbReference type="NCBI Taxonomy" id="37333"/>
    <lineage>
        <taxon>Bacteria</taxon>
        <taxon>Bacillati</taxon>
        <taxon>Actinomycetota</taxon>
        <taxon>Actinomycetes</taxon>
        <taxon>Mycobacteriales</taxon>
        <taxon>Nocardiaceae</taxon>
        <taxon>Nocardia</taxon>
    </lineage>
</organism>
<dbReference type="InterPro" id="IPR004509">
    <property type="entry name" value="Competence_ComEA_HhH"/>
</dbReference>
<evidence type="ECO:0000259" key="3">
    <source>
        <dbReference type="SMART" id="SM00278"/>
    </source>
</evidence>
<keyword evidence="5" id="KW-1185">Reference proteome</keyword>
<evidence type="ECO:0000256" key="2">
    <source>
        <dbReference type="SAM" id="Phobius"/>
    </source>
</evidence>
<gene>
    <name evidence="4" type="ORF">BJY24_007497</name>
</gene>
<feature type="compositionally biased region" description="Basic and acidic residues" evidence="1">
    <location>
        <begin position="1"/>
        <end position="14"/>
    </location>
</feature>
<evidence type="ECO:0000256" key="1">
    <source>
        <dbReference type="SAM" id="MobiDB-lite"/>
    </source>
</evidence>
<feature type="region of interest" description="Disordered" evidence="1">
    <location>
        <begin position="292"/>
        <end position="325"/>
    </location>
</feature>
<dbReference type="Pfam" id="PF12836">
    <property type="entry name" value="HHH_3"/>
    <property type="match status" value="1"/>
</dbReference>
<dbReference type="EMBL" id="JACHIT010000002">
    <property type="protein sequence ID" value="MBB5918585.1"/>
    <property type="molecule type" value="Genomic_DNA"/>
</dbReference>
<dbReference type="InterPro" id="IPR051675">
    <property type="entry name" value="Endo/Exo/Phosphatase_dom_1"/>
</dbReference>
<keyword evidence="2" id="KW-0812">Transmembrane</keyword>
<keyword evidence="2" id="KW-1133">Transmembrane helix</keyword>
<feature type="region of interest" description="Disordered" evidence="1">
    <location>
        <begin position="1"/>
        <end position="62"/>
    </location>
</feature>
<dbReference type="PANTHER" id="PTHR21180">
    <property type="entry name" value="ENDONUCLEASE/EXONUCLEASE/PHOSPHATASE FAMILY DOMAIN-CONTAINING PROTEIN 1"/>
    <property type="match status" value="1"/>
</dbReference>
<feature type="compositionally biased region" description="Acidic residues" evidence="1">
    <location>
        <begin position="48"/>
        <end position="57"/>
    </location>
</feature>
<dbReference type="Proteomes" id="UP000540412">
    <property type="component" value="Unassembled WGS sequence"/>
</dbReference>
<name>A0A7W9UN90_9NOCA</name>
<evidence type="ECO:0000313" key="5">
    <source>
        <dbReference type="Proteomes" id="UP000540412"/>
    </source>
</evidence>
<dbReference type="Gene3D" id="1.10.150.320">
    <property type="entry name" value="Photosystem II 12 kDa extrinsic protein"/>
    <property type="match status" value="1"/>
</dbReference>
<dbReference type="RefSeq" id="WP_246461707.1">
    <property type="nucleotide sequence ID" value="NZ_JACHIT010000002.1"/>
</dbReference>
<dbReference type="NCBIfam" id="TIGR00426">
    <property type="entry name" value="competence protein ComEA helix-hairpin-helix repeat region"/>
    <property type="match status" value="1"/>
</dbReference>
<feature type="transmembrane region" description="Helical" evidence="2">
    <location>
        <begin position="96"/>
        <end position="115"/>
    </location>
</feature>
<feature type="domain" description="Helix-hairpin-helix DNA-binding motif class 1" evidence="3">
    <location>
        <begin position="364"/>
        <end position="383"/>
    </location>
</feature>
<accession>A0A7W9UN90</accession>
<dbReference type="PANTHER" id="PTHR21180:SF32">
    <property type="entry name" value="ENDONUCLEASE_EXONUCLEASE_PHOSPHATASE FAMILY DOMAIN-CONTAINING PROTEIN 1"/>
    <property type="match status" value="1"/>
</dbReference>
<comment type="caution">
    <text evidence="4">The sequence shown here is derived from an EMBL/GenBank/DDBJ whole genome shotgun (WGS) entry which is preliminary data.</text>
</comment>
<protein>
    <submittedName>
        <fullName evidence="4">Competence protein ComEA</fullName>
    </submittedName>
</protein>
<sequence length="386" mass="38535">MARNEERRRVRERLGSLAAEAPDTRSVPGGRWDLDEFDDPVPGRRPDDDGDEWEETVEGPRTPQWLSEPSSGLAVWHERLVPERFRGTRLDPGRRGLLVLAAVGLVAVVLAAAAAQRERPVAQPVPPLPVVRAGTAGATSTSGAAPSAGVSGTSSAGGMPGGSAPSGVPPAGVSDAVRPGDVPGAATPAGAPGAATPAGVSSAATSAGVPGTVSAGGVSGSAPTAGGSGDRMADLVVSVVGMVEHPGLLHLPPGSRVADAVSATVAKDGADLAGLNLAQRLVDGDQVVVGTTAPDSVPPQTGSAVVPGRRAPTAASGGPSHPATKVDLNTATESDLDALPGVGPTTARAIIAWRTEHGRFTTIDQLAEVTGIGPARLARIRDLVKI</sequence>
<proteinExistence type="predicted"/>
<evidence type="ECO:0000313" key="4">
    <source>
        <dbReference type="EMBL" id="MBB5918585.1"/>
    </source>
</evidence>
<dbReference type="AlphaFoldDB" id="A0A7W9UN90"/>
<feature type="domain" description="Helix-hairpin-helix DNA-binding motif class 1" evidence="3">
    <location>
        <begin position="334"/>
        <end position="353"/>
    </location>
</feature>